<proteinExistence type="inferred from homology"/>
<dbReference type="AlphaFoldDB" id="A0AA89BP75"/>
<dbReference type="GO" id="GO:0043139">
    <property type="term" value="F:5'-3' DNA helicase activity"/>
    <property type="evidence" value="ECO:0007669"/>
    <property type="project" value="UniProtKB-EC"/>
</dbReference>
<dbReference type="SUPFAM" id="SSF52540">
    <property type="entry name" value="P-loop containing nucleoside triphosphate hydrolases"/>
    <property type="match status" value="1"/>
</dbReference>
<evidence type="ECO:0000313" key="5">
    <source>
        <dbReference type="Proteomes" id="UP001186944"/>
    </source>
</evidence>
<dbReference type="EC" id="5.6.2.3" evidence="1"/>
<dbReference type="GO" id="GO:0005524">
    <property type="term" value="F:ATP binding"/>
    <property type="evidence" value="ECO:0007669"/>
    <property type="project" value="UniProtKB-KW"/>
</dbReference>
<dbReference type="GO" id="GO:0016787">
    <property type="term" value="F:hydrolase activity"/>
    <property type="evidence" value="ECO:0007669"/>
    <property type="project" value="UniProtKB-KW"/>
</dbReference>
<dbReference type="SMART" id="SM00382">
    <property type="entry name" value="AAA"/>
    <property type="match status" value="1"/>
</dbReference>
<keyword evidence="1" id="KW-0378">Hydrolase</keyword>
<reference evidence="4" key="1">
    <citation type="submission" date="2019-08" db="EMBL/GenBank/DDBJ databases">
        <title>The improved chromosome-level genome for the pearl oyster Pinctada fucata martensii using PacBio sequencing and Hi-C.</title>
        <authorList>
            <person name="Zheng Z."/>
        </authorList>
    </citation>
    <scope>NUCLEOTIDE SEQUENCE</scope>
    <source>
        <strain evidence="4">ZZ-2019</strain>
        <tissue evidence="4">Adductor muscle</tissue>
    </source>
</reference>
<keyword evidence="5" id="KW-1185">Reference proteome</keyword>
<dbReference type="GO" id="GO:0006281">
    <property type="term" value="P:DNA repair"/>
    <property type="evidence" value="ECO:0007669"/>
    <property type="project" value="UniProtKB-KW"/>
</dbReference>
<keyword evidence="1" id="KW-0347">Helicase</keyword>
<protein>
    <recommendedName>
        <fullName evidence="1">ATP-dependent DNA helicase</fullName>
        <ecNumber evidence="1">5.6.2.3</ecNumber>
    </recommendedName>
</protein>
<dbReference type="PANTHER" id="PTHR47642">
    <property type="entry name" value="ATP-DEPENDENT DNA HELICASE"/>
    <property type="match status" value="1"/>
</dbReference>
<keyword evidence="1" id="KW-0234">DNA repair</keyword>
<dbReference type="GO" id="GO:0006310">
    <property type="term" value="P:DNA recombination"/>
    <property type="evidence" value="ECO:0007669"/>
    <property type="project" value="UniProtKB-KW"/>
</dbReference>
<comment type="similarity">
    <text evidence="1">Belongs to the helicase family.</text>
</comment>
<dbReference type="Pfam" id="PF05970">
    <property type="entry name" value="PIF1"/>
    <property type="match status" value="1"/>
</dbReference>
<accession>A0AA89BP75</accession>
<keyword evidence="1" id="KW-0067">ATP-binding</keyword>
<comment type="caution">
    <text evidence="4">The sequence shown here is derived from an EMBL/GenBank/DDBJ whole genome shotgun (WGS) entry which is preliminary data.</text>
</comment>
<dbReference type="InterPro" id="IPR003593">
    <property type="entry name" value="AAA+_ATPase"/>
</dbReference>
<dbReference type="InterPro" id="IPR051055">
    <property type="entry name" value="PIF1_helicase"/>
</dbReference>
<keyword evidence="1" id="KW-0227">DNA damage</keyword>
<keyword evidence="2" id="KW-0472">Membrane</keyword>
<evidence type="ECO:0000259" key="3">
    <source>
        <dbReference type="SMART" id="SM00382"/>
    </source>
</evidence>
<dbReference type="PANTHER" id="PTHR47642:SF5">
    <property type="entry name" value="ATP-DEPENDENT DNA HELICASE"/>
    <property type="match status" value="1"/>
</dbReference>
<gene>
    <name evidence="4" type="ORF">FSP39_010027</name>
</gene>
<dbReference type="Gene3D" id="3.40.50.300">
    <property type="entry name" value="P-loop containing nucleotide triphosphate hydrolases"/>
    <property type="match status" value="1"/>
</dbReference>
<keyword evidence="2" id="KW-1133">Transmembrane helix</keyword>
<evidence type="ECO:0000313" key="4">
    <source>
        <dbReference type="EMBL" id="KAK3090205.1"/>
    </source>
</evidence>
<dbReference type="InterPro" id="IPR027417">
    <property type="entry name" value="P-loop_NTPase"/>
</dbReference>
<dbReference type="InterPro" id="IPR010285">
    <property type="entry name" value="DNA_helicase_pif1-like_DEAD"/>
</dbReference>
<feature type="domain" description="AAA+ ATPase" evidence="3">
    <location>
        <begin position="10"/>
        <end position="183"/>
    </location>
</feature>
<organism evidence="4 5">
    <name type="scientific">Pinctada imbricata</name>
    <name type="common">Atlantic pearl-oyster</name>
    <name type="synonym">Pinctada martensii</name>
    <dbReference type="NCBI Taxonomy" id="66713"/>
    <lineage>
        <taxon>Eukaryota</taxon>
        <taxon>Metazoa</taxon>
        <taxon>Spiralia</taxon>
        <taxon>Lophotrochozoa</taxon>
        <taxon>Mollusca</taxon>
        <taxon>Bivalvia</taxon>
        <taxon>Autobranchia</taxon>
        <taxon>Pteriomorphia</taxon>
        <taxon>Pterioida</taxon>
        <taxon>Pterioidea</taxon>
        <taxon>Pteriidae</taxon>
        <taxon>Pinctada</taxon>
    </lineage>
</organism>
<evidence type="ECO:0000256" key="2">
    <source>
        <dbReference type="SAM" id="Phobius"/>
    </source>
</evidence>
<name>A0AA89BP75_PINIB</name>
<feature type="transmembrane region" description="Helical" evidence="2">
    <location>
        <begin position="255"/>
        <end position="272"/>
    </location>
</feature>
<sequence>MASLLKKTDEGHNLLITGPPGTGKTHVLAQIVERFLIDGKKVAVTSTTGISATILKSKLTSIAGPDVPPVTTIHRFCGLADGRHQNEELVDLLMHSEYYDGYRINICTVQALIIDEISMLSCKLLHQIEHIFRRIRRVEKPFGGVQVVLAGDFLQLPPVPTPEYGDDGQSITESILLQYFHCEQLSEIFRQSEPDLIQAIHEIARGNLSKESENLILRLKRTLPPGETPMKLMSRRENVDIWNGKCLTEMDGMRLLFLVIIIYYIMFLSVITSL</sequence>
<dbReference type="EMBL" id="VSWD01000010">
    <property type="protein sequence ID" value="KAK3090205.1"/>
    <property type="molecule type" value="Genomic_DNA"/>
</dbReference>
<dbReference type="Proteomes" id="UP001186944">
    <property type="component" value="Unassembled WGS sequence"/>
</dbReference>
<comment type="catalytic activity">
    <reaction evidence="1">
        <text>ATP + H2O = ADP + phosphate + H(+)</text>
        <dbReference type="Rhea" id="RHEA:13065"/>
        <dbReference type="ChEBI" id="CHEBI:15377"/>
        <dbReference type="ChEBI" id="CHEBI:15378"/>
        <dbReference type="ChEBI" id="CHEBI:30616"/>
        <dbReference type="ChEBI" id="CHEBI:43474"/>
        <dbReference type="ChEBI" id="CHEBI:456216"/>
        <dbReference type="EC" id="5.6.2.3"/>
    </reaction>
</comment>
<keyword evidence="1" id="KW-0547">Nucleotide-binding</keyword>
<keyword evidence="2" id="KW-0812">Transmembrane</keyword>
<evidence type="ECO:0000256" key="1">
    <source>
        <dbReference type="RuleBase" id="RU363044"/>
    </source>
</evidence>
<comment type="cofactor">
    <cofactor evidence="1">
        <name>Mg(2+)</name>
        <dbReference type="ChEBI" id="CHEBI:18420"/>
    </cofactor>
</comment>
<keyword evidence="1" id="KW-0233">DNA recombination</keyword>
<dbReference type="GO" id="GO:0000723">
    <property type="term" value="P:telomere maintenance"/>
    <property type="evidence" value="ECO:0007669"/>
    <property type="project" value="InterPro"/>
</dbReference>